<dbReference type="WBParaSite" id="ASIM_0000539501-mRNA-1">
    <property type="protein sequence ID" value="ASIM_0000539501-mRNA-1"/>
    <property type="gene ID" value="ASIM_0000539501"/>
</dbReference>
<accession>A0A0M3JCR2</accession>
<name>A0A0M3JCR2_ANISI</name>
<feature type="compositionally biased region" description="Acidic residues" evidence="1">
    <location>
        <begin position="82"/>
        <end position="94"/>
    </location>
</feature>
<feature type="compositionally biased region" description="Basic and acidic residues" evidence="1">
    <location>
        <begin position="69"/>
        <end position="81"/>
    </location>
</feature>
<organism evidence="2">
    <name type="scientific">Anisakis simplex</name>
    <name type="common">Herring worm</name>
    <dbReference type="NCBI Taxonomy" id="6269"/>
    <lineage>
        <taxon>Eukaryota</taxon>
        <taxon>Metazoa</taxon>
        <taxon>Ecdysozoa</taxon>
        <taxon>Nematoda</taxon>
        <taxon>Chromadorea</taxon>
        <taxon>Rhabditida</taxon>
        <taxon>Spirurina</taxon>
        <taxon>Ascaridomorpha</taxon>
        <taxon>Ascaridoidea</taxon>
        <taxon>Anisakidae</taxon>
        <taxon>Anisakis</taxon>
        <taxon>Anisakis simplex complex</taxon>
    </lineage>
</organism>
<dbReference type="AlphaFoldDB" id="A0A0M3JCR2"/>
<reference evidence="2" key="1">
    <citation type="submission" date="2017-02" db="UniProtKB">
        <authorList>
            <consortium name="WormBaseParasite"/>
        </authorList>
    </citation>
    <scope>IDENTIFICATION</scope>
</reference>
<sequence length="140" mass="16222">LTYEKVREASAQLKRNSEASLRDFMLRTHPSTSVFSAFEQRMREEARQILEETKRQQKARLIARQTQIETERLNEELKQGQDDEMPELFESAEADDPKSNSELENSTSGHMNDILAENLFVLGESEHSLLRRRLPAICQS</sequence>
<proteinExistence type="predicted"/>
<protein>
    <submittedName>
        <fullName evidence="2">Uncharacterized protein</fullName>
    </submittedName>
</protein>
<evidence type="ECO:0000256" key="1">
    <source>
        <dbReference type="SAM" id="MobiDB-lite"/>
    </source>
</evidence>
<evidence type="ECO:0000313" key="2">
    <source>
        <dbReference type="WBParaSite" id="ASIM_0000539501-mRNA-1"/>
    </source>
</evidence>
<feature type="region of interest" description="Disordered" evidence="1">
    <location>
        <begin position="69"/>
        <end position="109"/>
    </location>
</feature>